<protein>
    <submittedName>
        <fullName evidence="2">Uncharacterized protein</fullName>
    </submittedName>
</protein>
<keyword evidence="3" id="KW-1185">Reference proteome</keyword>
<dbReference type="RefSeq" id="WP_237465658.1">
    <property type="nucleotide sequence ID" value="NZ_QYAG01000004.1"/>
</dbReference>
<feature type="transmembrane region" description="Helical" evidence="1">
    <location>
        <begin position="115"/>
        <end position="134"/>
    </location>
</feature>
<evidence type="ECO:0000313" key="3">
    <source>
        <dbReference type="Proteomes" id="UP000291832"/>
    </source>
</evidence>
<feature type="transmembrane region" description="Helical" evidence="1">
    <location>
        <begin position="88"/>
        <end position="109"/>
    </location>
</feature>
<evidence type="ECO:0000313" key="2">
    <source>
        <dbReference type="EMBL" id="RZT68398.1"/>
    </source>
</evidence>
<feature type="transmembrane region" description="Helical" evidence="1">
    <location>
        <begin position="16"/>
        <end position="35"/>
    </location>
</feature>
<keyword evidence="1" id="KW-1133">Transmembrane helix</keyword>
<evidence type="ECO:0000256" key="1">
    <source>
        <dbReference type="SAM" id="Phobius"/>
    </source>
</evidence>
<dbReference type="EMBL" id="SHKI01000002">
    <property type="protein sequence ID" value="RZT68398.1"/>
    <property type="molecule type" value="Genomic_DNA"/>
</dbReference>
<accession>A0A4Q7U728</accession>
<keyword evidence="1" id="KW-0812">Transmembrane</keyword>
<proteinExistence type="predicted"/>
<reference evidence="2 3" key="1">
    <citation type="journal article" date="2015" name="Stand. Genomic Sci.">
        <title>Genomic Encyclopedia of Bacterial and Archaeal Type Strains, Phase III: the genomes of soil and plant-associated and newly described type strains.</title>
        <authorList>
            <person name="Whitman W.B."/>
            <person name="Woyke T."/>
            <person name="Klenk H.P."/>
            <person name="Zhou Y."/>
            <person name="Lilburn T.G."/>
            <person name="Beck B.J."/>
            <person name="De Vos P."/>
            <person name="Vandamme P."/>
            <person name="Eisen J.A."/>
            <person name="Garrity G."/>
            <person name="Hugenholtz P."/>
            <person name="Kyrpides N.C."/>
        </authorList>
    </citation>
    <scope>NUCLEOTIDE SEQUENCE [LARGE SCALE GENOMIC DNA]</scope>
    <source>
        <strain evidence="2 3">RF6</strain>
    </source>
</reference>
<dbReference type="AlphaFoldDB" id="A0A4Q7U728"/>
<dbReference type="Proteomes" id="UP000291832">
    <property type="component" value="Unassembled WGS sequence"/>
</dbReference>
<comment type="caution">
    <text evidence="2">The sequence shown here is derived from an EMBL/GenBank/DDBJ whole genome shotgun (WGS) entry which is preliminary data.</text>
</comment>
<keyword evidence="1" id="KW-0472">Membrane</keyword>
<feature type="transmembrane region" description="Helical" evidence="1">
    <location>
        <begin position="141"/>
        <end position="165"/>
    </location>
</feature>
<feature type="transmembrane region" description="Helical" evidence="1">
    <location>
        <begin position="41"/>
        <end position="67"/>
    </location>
</feature>
<name>A0A4Q7U728_9MICO</name>
<organism evidence="2 3">
    <name type="scientific">Leucobacter luti</name>
    <dbReference type="NCBI Taxonomy" id="340320"/>
    <lineage>
        <taxon>Bacteria</taxon>
        <taxon>Bacillati</taxon>
        <taxon>Actinomycetota</taxon>
        <taxon>Actinomycetes</taxon>
        <taxon>Micrococcales</taxon>
        <taxon>Microbacteriaceae</taxon>
        <taxon>Leucobacter</taxon>
    </lineage>
</organism>
<gene>
    <name evidence="2" type="ORF">EV139_0121</name>
</gene>
<sequence length="167" mass="16813">MNPQASLTRALATEEGVYGLILVSGLIAASGSAGAPAWKSLLFTGVTVVVFWLAHVYAGAVATHGTATPAGGPATVRESISEAMHKSHGLIVSTLPPAAALLLGALGVIGDVAATWAALWVCVSVLALLGYRAYARKGAVLWVRLAGAVATASFGMVIIAAKAIVTH</sequence>